<feature type="region of interest" description="Disordered" evidence="1">
    <location>
        <begin position="23"/>
        <end position="48"/>
    </location>
</feature>
<accession>A0AAE1K4Q0</accession>
<proteinExistence type="predicted"/>
<gene>
    <name evidence="2" type="ORF">Pcinc_031536</name>
</gene>
<dbReference type="EMBL" id="JAWQEG010004198">
    <property type="protein sequence ID" value="KAK3862615.1"/>
    <property type="molecule type" value="Genomic_DNA"/>
</dbReference>
<protein>
    <submittedName>
        <fullName evidence="2">Uncharacterized protein</fullName>
    </submittedName>
</protein>
<reference evidence="2" key="1">
    <citation type="submission" date="2023-10" db="EMBL/GenBank/DDBJ databases">
        <title>Genome assemblies of two species of porcelain crab, Petrolisthes cinctipes and Petrolisthes manimaculis (Anomura: Porcellanidae).</title>
        <authorList>
            <person name="Angst P."/>
        </authorList>
    </citation>
    <scope>NUCLEOTIDE SEQUENCE</scope>
    <source>
        <strain evidence="2">PB745_01</strain>
        <tissue evidence="2">Gill</tissue>
    </source>
</reference>
<keyword evidence="3" id="KW-1185">Reference proteome</keyword>
<comment type="caution">
    <text evidence="2">The sequence shown here is derived from an EMBL/GenBank/DDBJ whole genome shotgun (WGS) entry which is preliminary data.</text>
</comment>
<sequence length="68" mass="7749">MGERNCKEEWEGSIWQAVLRQMRSSSQTEGRIGELSRNSSSSSEEDDVLGLSRLVSKVRLLHPRTTQE</sequence>
<evidence type="ECO:0000256" key="1">
    <source>
        <dbReference type="SAM" id="MobiDB-lite"/>
    </source>
</evidence>
<organism evidence="2 3">
    <name type="scientific">Petrolisthes cinctipes</name>
    <name type="common">Flat porcelain crab</name>
    <dbReference type="NCBI Taxonomy" id="88211"/>
    <lineage>
        <taxon>Eukaryota</taxon>
        <taxon>Metazoa</taxon>
        <taxon>Ecdysozoa</taxon>
        <taxon>Arthropoda</taxon>
        <taxon>Crustacea</taxon>
        <taxon>Multicrustacea</taxon>
        <taxon>Malacostraca</taxon>
        <taxon>Eumalacostraca</taxon>
        <taxon>Eucarida</taxon>
        <taxon>Decapoda</taxon>
        <taxon>Pleocyemata</taxon>
        <taxon>Anomura</taxon>
        <taxon>Galatheoidea</taxon>
        <taxon>Porcellanidae</taxon>
        <taxon>Petrolisthes</taxon>
    </lineage>
</organism>
<evidence type="ECO:0000313" key="2">
    <source>
        <dbReference type="EMBL" id="KAK3862615.1"/>
    </source>
</evidence>
<dbReference type="Proteomes" id="UP001286313">
    <property type="component" value="Unassembled WGS sequence"/>
</dbReference>
<name>A0AAE1K4Q0_PETCI</name>
<dbReference type="AlphaFoldDB" id="A0AAE1K4Q0"/>
<evidence type="ECO:0000313" key="3">
    <source>
        <dbReference type="Proteomes" id="UP001286313"/>
    </source>
</evidence>